<dbReference type="Pfam" id="PF08022">
    <property type="entry name" value="FAD_binding_8"/>
    <property type="match status" value="1"/>
</dbReference>
<dbReference type="AlphaFoldDB" id="A0ABD0VS04"/>
<dbReference type="Proteomes" id="UP001552299">
    <property type="component" value="Unassembled WGS sequence"/>
</dbReference>
<feature type="domain" description="FAD-binding FR-type" evidence="7">
    <location>
        <begin position="317"/>
        <end position="436"/>
    </location>
</feature>
<feature type="transmembrane region" description="Helical" evidence="6">
    <location>
        <begin position="213"/>
        <end position="234"/>
    </location>
</feature>
<protein>
    <recommendedName>
        <fullName evidence="7">FAD-binding FR-type domain-containing protein</fullName>
    </recommendedName>
</protein>
<evidence type="ECO:0000256" key="4">
    <source>
        <dbReference type="ARBA" id="ARBA00023002"/>
    </source>
</evidence>
<dbReference type="SUPFAM" id="SSF63380">
    <property type="entry name" value="Riboflavin synthase domain-like"/>
    <property type="match status" value="1"/>
</dbReference>
<dbReference type="PANTHER" id="PTHR11972">
    <property type="entry name" value="NADPH OXIDASE"/>
    <property type="match status" value="1"/>
</dbReference>
<dbReference type="Pfam" id="PF01794">
    <property type="entry name" value="Ferric_reduct"/>
    <property type="match status" value="1"/>
</dbReference>
<evidence type="ECO:0000313" key="9">
    <source>
        <dbReference type="Proteomes" id="UP001552299"/>
    </source>
</evidence>
<dbReference type="InterPro" id="IPR013112">
    <property type="entry name" value="FAD-bd_8"/>
</dbReference>
<evidence type="ECO:0000256" key="3">
    <source>
        <dbReference type="ARBA" id="ARBA00022989"/>
    </source>
</evidence>
<keyword evidence="5 6" id="KW-0472">Membrane</keyword>
<dbReference type="InterPro" id="IPR050369">
    <property type="entry name" value="RBOH/FRE"/>
</dbReference>
<dbReference type="InterPro" id="IPR039261">
    <property type="entry name" value="FNR_nucleotide-bd"/>
</dbReference>
<accession>A0ABD0VS04</accession>
<keyword evidence="4" id="KW-0560">Oxidoreductase</keyword>
<feature type="transmembrane region" description="Helical" evidence="6">
    <location>
        <begin position="25"/>
        <end position="44"/>
    </location>
</feature>
<dbReference type="CDD" id="cd06186">
    <property type="entry name" value="NOX_Duox_like_FAD_NADP"/>
    <property type="match status" value="1"/>
</dbReference>
<feature type="transmembrane region" description="Helical" evidence="6">
    <location>
        <begin position="254"/>
        <end position="272"/>
    </location>
</feature>
<dbReference type="InterPro" id="IPR017927">
    <property type="entry name" value="FAD-bd_FR_type"/>
</dbReference>
<evidence type="ECO:0000256" key="1">
    <source>
        <dbReference type="ARBA" id="ARBA00004141"/>
    </source>
</evidence>
<dbReference type="SUPFAM" id="SSF52343">
    <property type="entry name" value="Ferredoxin reductase-like, C-terminal NADP-linked domain"/>
    <property type="match status" value="1"/>
</dbReference>
<evidence type="ECO:0000256" key="6">
    <source>
        <dbReference type="SAM" id="Phobius"/>
    </source>
</evidence>
<proteinExistence type="predicted"/>
<dbReference type="InterPro" id="IPR017938">
    <property type="entry name" value="Riboflavin_synthase-like_b-brl"/>
</dbReference>
<feature type="transmembrane region" description="Helical" evidence="6">
    <location>
        <begin position="69"/>
        <end position="91"/>
    </location>
</feature>
<keyword evidence="9" id="KW-1185">Reference proteome</keyword>
<keyword evidence="2 6" id="KW-0812">Transmembrane</keyword>
<dbReference type="InterPro" id="IPR013130">
    <property type="entry name" value="Fe3_Rdtase_TM_dom"/>
</dbReference>
<dbReference type="EMBL" id="JANQDX010000004">
    <property type="protein sequence ID" value="KAL0925526.1"/>
    <property type="molecule type" value="Genomic_DNA"/>
</dbReference>
<dbReference type="SFLD" id="SFLDS00052">
    <property type="entry name" value="Ferric_Reductase_Domain"/>
    <property type="match status" value="1"/>
</dbReference>
<reference evidence="8 9" key="1">
    <citation type="journal article" date="2024" name="Plant Biotechnol. J.">
        <title>Dendrobium thyrsiflorum genome and its molecular insights into genes involved in important horticultural traits.</title>
        <authorList>
            <person name="Chen B."/>
            <person name="Wang J.Y."/>
            <person name="Zheng P.J."/>
            <person name="Li K.L."/>
            <person name="Liang Y.M."/>
            <person name="Chen X.F."/>
            <person name="Zhang C."/>
            <person name="Zhao X."/>
            <person name="He X."/>
            <person name="Zhang G.Q."/>
            <person name="Liu Z.J."/>
            <person name="Xu Q."/>
        </authorList>
    </citation>
    <scope>NUCLEOTIDE SEQUENCE [LARGE SCALE GENOMIC DNA]</scope>
    <source>
        <strain evidence="8">GZMU011</strain>
    </source>
</reference>
<feature type="transmembrane region" description="Helical" evidence="6">
    <location>
        <begin position="279"/>
        <end position="299"/>
    </location>
</feature>
<dbReference type="PANTHER" id="PTHR11972:SF155">
    <property type="entry name" value="FERRIC REDUCTION OXIDASE 8, MITOCHONDRIAL"/>
    <property type="match status" value="1"/>
</dbReference>
<feature type="transmembrane region" description="Helical" evidence="6">
    <location>
        <begin position="111"/>
        <end position="144"/>
    </location>
</feature>
<organism evidence="8 9">
    <name type="scientific">Dendrobium thyrsiflorum</name>
    <name type="common">Pinecone-like raceme dendrobium</name>
    <name type="synonym">Orchid</name>
    <dbReference type="NCBI Taxonomy" id="117978"/>
    <lineage>
        <taxon>Eukaryota</taxon>
        <taxon>Viridiplantae</taxon>
        <taxon>Streptophyta</taxon>
        <taxon>Embryophyta</taxon>
        <taxon>Tracheophyta</taxon>
        <taxon>Spermatophyta</taxon>
        <taxon>Magnoliopsida</taxon>
        <taxon>Liliopsida</taxon>
        <taxon>Asparagales</taxon>
        <taxon>Orchidaceae</taxon>
        <taxon>Epidendroideae</taxon>
        <taxon>Malaxideae</taxon>
        <taxon>Dendrobiinae</taxon>
        <taxon>Dendrobium</taxon>
    </lineage>
</organism>
<comment type="subcellular location">
    <subcellularLocation>
        <location evidence="1">Membrane</location>
        <topology evidence="1">Multi-pass membrane protein</topology>
    </subcellularLocation>
</comment>
<dbReference type="GO" id="GO:0016020">
    <property type="term" value="C:membrane"/>
    <property type="evidence" value="ECO:0007669"/>
    <property type="project" value="UniProtKB-SubCell"/>
</dbReference>
<name>A0ABD0VS04_DENTH</name>
<dbReference type="GO" id="GO:0016491">
    <property type="term" value="F:oxidoreductase activity"/>
    <property type="evidence" value="ECO:0007669"/>
    <property type="project" value="UniProtKB-KW"/>
</dbReference>
<evidence type="ECO:0000259" key="7">
    <source>
        <dbReference type="PROSITE" id="PS51384"/>
    </source>
</evidence>
<dbReference type="Pfam" id="PF08030">
    <property type="entry name" value="NAD_binding_6"/>
    <property type="match status" value="1"/>
</dbReference>
<evidence type="ECO:0000256" key="2">
    <source>
        <dbReference type="ARBA" id="ARBA00022692"/>
    </source>
</evidence>
<evidence type="ECO:0000313" key="8">
    <source>
        <dbReference type="EMBL" id="KAL0925526.1"/>
    </source>
</evidence>
<sequence>MLGVINSSKKKKKTEIMESKRHLRLLLKYSMAVILAAWAFVWILKPTQLWKRSWHAAEDWARPTFLGEIGLNVVVFCFPVLAAAALAYAYLSISSSGGRIREKRANLMTNFFQPVITSINFGILSLGELFAMVFFIIFLVWTYYSNVSSDYKKMTPSKILKLNRKQIQLFSLGVRFGSLSEACLAVLLLPILRRMALLKIMGIQFEASVRYHMWIANGMMLFSLLHGAIIMAVWSEKRSLLEEITRWQRVGRVYLAGAITLVIELIIWITALPPIRRKYFEFFYSVHHLYVAFILFFLLHAGDHHFYLVFSGVLLFSLDKILRIIQSRRVISFLSACILPCRAVELALKKPPSLTYTPSSILFLKIPSISKFQWHPFSIISSCNMDNERLSILVKCKGQWTNSLYEMVESIANKGSNDARNLFVSVEGPYGPIHFRYKRYDRLILVAGGSGIAPCISILKDVASTNCNLNRCAVSVNLIYVVRKSLDISMLTPISTLILHQSFELAQNVHLKLKIYVTQEQRSSLSARELIHEMTQSKPFILEPISSRDVMPAPEGLLWNVTITGLAFIVFLVSILCLTRAFTHETKKTTKDKTPSWVYNLLVICSFVIYTTSITVATVVSRCRRSTDNSITVSRNNYRRIVEAASTSIAQGMQQDYEINYGGRPNLIDILSEVAIEIEENKVGVFVCGPDSMQESVASFCRKYSRDTKFRKNRRKKCSFVYHSINFTL</sequence>
<gene>
    <name evidence="8" type="ORF">M5K25_003871</name>
</gene>
<dbReference type="PROSITE" id="PS51384">
    <property type="entry name" value="FAD_FR"/>
    <property type="match status" value="1"/>
</dbReference>
<keyword evidence="3 6" id="KW-1133">Transmembrane helix</keyword>
<feature type="transmembrane region" description="Helical" evidence="6">
    <location>
        <begin position="172"/>
        <end position="192"/>
    </location>
</feature>
<dbReference type="SFLD" id="SFLDG01168">
    <property type="entry name" value="Ferric_reductase_subgroup_(FRE"/>
    <property type="match status" value="1"/>
</dbReference>
<feature type="transmembrane region" description="Helical" evidence="6">
    <location>
        <begin position="557"/>
        <end position="578"/>
    </location>
</feature>
<dbReference type="PRINTS" id="PR00410">
    <property type="entry name" value="PHEHYDRXLASE"/>
</dbReference>
<evidence type="ECO:0000256" key="5">
    <source>
        <dbReference type="ARBA" id="ARBA00023136"/>
    </source>
</evidence>
<feature type="transmembrane region" description="Helical" evidence="6">
    <location>
        <begin position="598"/>
        <end position="620"/>
    </location>
</feature>
<dbReference type="Gene3D" id="3.40.50.80">
    <property type="entry name" value="Nucleotide-binding domain of ferredoxin-NADP reductase (FNR) module"/>
    <property type="match status" value="2"/>
</dbReference>
<comment type="caution">
    <text evidence="8">The sequence shown here is derived from an EMBL/GenBank/DDBJ whole genome shotgun (WGS) entry which is preliminary data.</text>
</comment>
<dbReference type="InterPro" id="IPR013121">
    <property type="entry name" value="Fe_red_NAD-bd_6"/>
</dbReference>